<dbReference type="EMBL" id="DSID01000099">
    <property type="protein sequence ID" value="HEX69857.1"/>
    <property type="molecule type" value="Genomic_DNA"/>
</dbReference>
<accession>A0A7C2WPD7</accession>
<keyword evidence="3" id="KW-0670">Pyruvate</keyword>
<reference evidence="3" key="1">
    <citation type="journal article" date="2020" name="mSystems">
        <title>Genome- and Community-Level Interaction Insights into Carbon Utilization and Element Cycling Functions of Hydrothermarchaeota in Hydrothermal Sediment.</title>
        <authorList>
            <person name="Zhou Z."/>
            <person name="Liu Y."/>
            <person name="Xu W."/>
            <person name="Pan J."/>
            <person name="Luo Z.H."/>
            <person name="Li M."/>
        </authorList>
    </citation>
    <scope>NUCLEOTIDE SEQUENCE [LARGE SCALE GENOMIC DNA]</scope>
    <source>
        <strain evidence="3">SpSt-192</strain>
    </source>
</reference>
<dbReference type="PANTHER" id="PTHR30031:SF0">
    <property type="entry name" value="PHOSPHOENOLPYRUVATE CARBOXYKINASE (ATP)"/>
    <property type="match status" value="1"/>
</dbReference>
<dbReference type="PANTHER" id="PTHR30031">
    <property type="entry name" value="PHOSPHOENOLPYRUVATE CARBOXYKINASE ATP"/>
    <property type="match status" value="1"/>
</dbReference>
<name>A0A7C2WPD7_9BACT</name>
<dbReference type="InterPro" id="IPR008210">
    <property type="entry name" value="PEP_carboxykinase_N"/>
</dbReference>
<keyword evidence="2" id="KW-0210">Decarboxylase</keyword>
<keyword evidence="1" id="KW-0312">Gluconeogenesis</keyword>
<keyword evidence="3" id="KW-0418">Kinase</keyword>
<evidence type="ECO:0000256" key="1">
    <source>
        <dbReference type="ARBA" id="ARBA00022432"/>
    </source>
</evidence>
<evidence type="ECO:0000313" key="3">
    <source>
        <dbReference type="EMBL" id="HEX69857.1"/>
    </source>
</evidence>
<dbReference type="GO" id="GO:0006094">
    <property type="term" value="P:gluconeogenesis"/>
    <property type="evidence" value="ECO:0007669"/>
    <property type="project" value="UniProtKB-KW"/>
</dbReference>
<dbReference type="InterPro" id="IPR001272">
    <property type="entry name" value="PEP_carboxykinase_ATP"/>
</dbReference>
<dbReference type="GO" id="GO:0004612">
    <property type="term" value="F:phosphoenolpyruvate carboxykinase (ATP) activity"/>
    <property type="evidence" value="ECO:0007669"/>
    <property type="project" value="InterPro"/>
</dbReference>
<organism evidence="3">
    <name type="scientific">Thermorudis sp</name>
    <dbReference type="NCBI Taxonomy" id="1969470"/>
    <lineage>
        <taxon>Bacteria</taxon>
        <taxon>Pseudomonadati</taxon>
        <taxon>Thermomicrobiota</taxon>
        <taxon>Thermomicrobia</taxon>
        <taxon>Thermomicrobia incertae sedis</taxon>
        <taxon>Thermorudis</taxon>
    </lineage>
</organism>
<sequence>MPQTEARTPVAPKGTERIGRSLHINLSTAELYEHAIRAGEGLLAANGPLVVRTGQHTGRSPKDKFVVREPWSEAKIWWGEINQPISEEHYLRLRARLLDYLADKTLYAQDCYIGAHPAHRRSLRVYTETAWASISTAALTDSLLAPACCSRRTTM</sequence>
<dbReference type="SUPFAM" id="SSF68923">
    <property type="entry name" value="PEP carboxykinase N-terminal domain"/>
    <property type="match status" value="1"/>
</dbReference>
<dbReference type="AlphaFoldDB" id="A0A7C2WPD7"/>
<dbReference type="GO" id="GO:0016301">
    <property type="term" value="F:kinase activity"/>
    <property type="evidence" value="ECO:0007669"/>
    <property type="project" value="UniProtKB-KW"/>
</dbReference>
<gene>
    <name evidence="3" type="ORF">ENP13_01245</name>
</gene>
<keyword evidence="3" id="KW-0808">Transferase</keyword>
<evidence type="ECO:0000256" key="2">
    <source>
        <dbReference type="ARBA" id="ARBA00022793"/>
    </source>
</evidence>
<proteinExistence type="predicted"/>
<protein>
    <submittedName>
        <fullName evidence="3">Phosphoenolpyruvate carboxykinase (ATP)</fullName>
    </submittedName>
</protein>
<dbReference type="Pfam" id="PF01293">
    <property type="entry name" value="PEPCK_ATP"/>
    <property type="match status" value="1"/>
</dbReference>
<keyword evidence="2" id="KW-0456">Lyase</keyword>
<dbReference type="GO" id="GO:0005524">
    <property type="term" value="F:ATP binding"/>
    <property type="evidence" value="ECO:0007669"/>
    <property type="project" value="InterPro"/>
</dbReference>
<comment type="caution">
    <text evidence="3">The sequence shown here is derived from an EMBL/GenBank/DDBJ whole genome shotgun (WGS) entry which is preliminary data.</text>
</comment>
<dbReference type="Gene3D" id="3.40.449.10">
    <property type="entry name" value="Phosphoenolpyruvate Carboxykinase, domain 1"/>
    <property type="match status" value="1"/>
</dbReference>
<dbReference type="GO" id="GO:0005829">
    <property type="term" value="C:cytosol"/>
    <property type="evidence" value="ECO:0007669"/>
    <property type="project" value="TreeGrafter"/>
</dbReference>